<dbReference type="PANTHER" id="PTHR47843">
    <property type="entry name" value="BTB DOMAIN-CONTAINING PROTEIN-RELATED"/>
    <property type="match status" value="1"/>
</dbReference>
<protein>
    <submittedName>
        <fullName evidence="1">Uncharacterized protein</fullName>
    </submittedName>
</protein>
<proteinExistence type="predicted"/>
<comment type="caution">
    <text evidence="1">The sequence shown here is derived from an EMBL/GenBank/DDBJ whole genome shotgun (WGS) entry which is preliminary data.</text>
</comment>
<evidence type="ECO:0000313" key="2">
    <source>
        <dbReference type="Proteomes" id="UP001174694"/>
    </source>
</evidence>
<accession>A0AA38VRY9</accession>
<dbReference type="PANTHER" id="PTHR47843:SF5">
    <property type="entry name" value="BTB_POZ DOMAIN PROTEIN"/>
    <property type="match status" value="1"/>
</dbReference>
<dbReference type="Proteomes" id="UP001174694">
    <property type="component" value="Unassembled WGS sequence"/>
</dbReference>
<dbReference type="AlphaFoldDB" id="A0AA38VRY9"/>
<sequence>MLRFLYSADYRDCSSEGSVDAIAFNLEMLAQAGKYGIDALGQLAMEKLSAAAEEHWDTPSFVDVVSLAYRRVDILDDTVREVLVRVATDHAPELLSKSAFVGLMGNVQRFRNDFLEAALRREQETKRELPCMYCDLAERDCMCAAIWSG</sequence>
<organism evidence="1 2">
    <name type="scientific">Pleurostoma richardsiae</name>
    <dbReference type="NCBI Taxonomy" id="41990"/>
    <lineage>
        <taxon>Eukaryota</taxon>
        <taxon>Fungi</taxon>
        <taxon>Dikarya</taxon>
        <taxon>Ascomycota</taxon>
        <taxon>Pezizomycotina</taxon>
        <taxon>Sordariomycetes</taxon>
        <taxon>Sordariomycetidae</taxon>
        <taxon>Calosphaeriales</taxon>
        <taxon>Pleurostomataceae</taxon>
        <taxon>Pleurostoma</taxon>
    </lineage>
</organism>
<dbReference type="EMBL" id="JANBVO010000020">
    <property type="protein sequence ID" value="KAJ9143129.1"/>
    <property type="molecule type" value="Genomic_DNA"/>
</dbReference>
<name>A0AA38VRY9_9PEZI</name>
<keyword evidence="2" id="KW-1185">Reference proteome</keyword>
<reference evidence="1" key="1">
    <citation type="submission" date="2022-07" db="EMBL/GenBank/DDBJ databases">
        <title>Fungi with potential for degradation of polypropylene.</title>
        <authorList>
            <person name="Gostincar C."/>
        </authorList>
    </citation>
    <scope>NUCLEOTIDE SEQUENCE</scope>
    <source>
        <strain evidence="1">EXF-13308</strain>
    </source>
</reference>
<gene>
    <name evidence="1" type="ORF">NKR23_g6901</name>
</gene>
<evidence type="ECO:0000313" key="1">
    <source>
        <dbReference type="EMBL" id="KAJ9143129.1"/>
    </source>
</evidence>